<reference evidence="11" key="2">
    <citation type="submission" date="2020-05" db="UniProtKB">
        <authorList>
            <consortium name="EnsemblMetazoa"/>
        </authorList>
    </citation>
    <scope>IDENTIFICATION</scope>
    <source>
        <strain evidence="11">maculatus3</strain>
    </source>
</reference>
<dbReference type="Proteomes" id="UP000075901">
    <property type="component" value="Unassembled WGS sequence"/>
</dbReference>
<dbReference type="PROSITE" id="PS50268">
    <property type="entry name" value="CADHERIN_2"/>
    <property type="match status" value="1"/>
</dbReference>
<evidence type="ECO:0000256" key="3">
    <source>
        <dbReference type="ARBA" id="ARBA00022737"/>
    </source>
</evidence>
<evidence type="ECO:0000259" key="10">
    <source>
        <dbReference type="PROSITE" id="PS50268"/>
    </source>
</evidence>
<keyword evidence="7" id="KW-0472">Membrane</keyword>
<evidence type="ECO:0000256" key="4">
    <source>
        <dbReference type="ARBA" id="ARBA00022837"/>
    </source>
</evidence>
<evidence type="ECO:0000256" key="2">
    <source>
        <dbReference type="ARBA" id="ARBA00022692"/>
    </source>
</evidence>
<evidence type="ECO:0000256" key="6">
    <source>
        <dbReference type="ARBA" id="ARBA00022989"/>
    </source>
</evidence>
<dbReference type="EnsemblMetazoa" id="AMAM009360-RA">
    <property type="protein sequence ID" value="AMAM009360-PA"/>
    <property type="gene ID" value="AMAM009360"/>
</dbReference>
<name>A0A182SLW1_9DIPT</name>
<accession>A0A182SLW1</accession>
<dbReference type="InterPro" id="IPR050971">
    <property type="entry name" value="Cadherin-domain_protein"/>
</dbReference>
<dbReference type="GO" id="GO:0007156">
    <property type="term" value="P:homophilic cell adhesion via plasma membrane adhesion molecules"/>
    <property type="evidence" value="ECO:0007669"/>
    <property type="project" value="InterPro"/>
</dbReference>
<dbReference type="AlphaFoldDB" id="A0A182SLW1"/>
<evidence type="ECO:0000256" key="7">
    <source>
        <dbReference type="ARBA" id="ARBA00023136"/>
    </source>
</evidence>
<dbReference type="SMART" id="SM00112">
    <property type="entry name" value="CA"/>
    <property type="match status" value="1"/>
</dbReference>
<dbReference type="SUPFAM" id="SSF49313">
    <property type="entry name" value="Cadherin-like"/>
    <property type="match status" value="2"/>
</dbReference>
<dbReference type="PANTHER" id="PTHR24025:SF23">
    <property type="entry name" value="NEURAL-CADHERIN"/>
    <property type="match status" value="1"/>
</dbReference>
<feature type="signal peptide" evidence="9">
    <location>
        <begin position="1"/>
        <end position="24"/>
    </location>
</feature>
<dbReference type="GO" id="GO:0005911">
    <property type="term" value="C:cell-cell junction"/>
    <property type="evidence" value="ECO:0007669"/>
    <property type="project" value="TreeGrafter"/>
</dbReference>
<dbReference type="VEuPathDB" id="VectorBase:AMAM009360"/>
<organism evidence="11 12">
    <name type="scientific">Anopheles maculatus</name>
    <dbReference type="NCBI Taxonomy" id="74869"/>
    <lineage>
        <taxon>Eukaryota</taxon>
        <taxon>Metazoa</taxon>
        <taxon>Ecdysozoa</taxon>
        <taxon>Arthropoda</taxon>
        <taxon>Hexapoda</taxon>
        <taxon>Insecta</taxon>
        <taxon>Pterygota</taxon>
        <taxon>Neoptera</taxon>
        <taxon>Endopterygota</taxon>
        <taxon>Diptera</taxon>
        <taxon>Nematocera</taxon>
        <taxon>Culicoidea</taxon>
        <taxon>Culicidae</taxon>
        <taxon>Anophelinae</taxon>
        <taxon>Anopheles</taxon>
        <taxon>Anopheles maculatus group</taxon>
    </lineage>
</organism>
<evidence type="ECO:0000256" key="9">
    <source>
        <dbReference type="SAM" id="SignalP"/>
    </source>
</evidence>
<dbReference type="GO" id="GO:0005509">
    <property type="term" value="F:calcium ion binding"/>
    <property type="evidence" value="ECO:0007669"/>
    <property type="project" value="UniProtKB-UniRule"/>
</dbReference>
<keyword evidence="3" id="KW-0677">Repeat</keyword>
<evidence type="ECO:0000256" key="5">
    <source>
        <dbReference type="ARBA" id="ARBA00022889"/>
    </source>
</evidence>
<evidence type="ECO:0000256" key="1">
    <source>
        <dbReference type="ARBA" id="ARBA00004370"/>
    </source>
</evidence>
<keyword evidence="2" id="KW-0812">Transmembrane</keyword>
<feature type="domain" description="Cadherin" evidence="10">
    <location>
        <begin position="46"/>
        <end position="101"/>
    </location>
</feature>
<dbReference type="PANTHER" id="PTHR24025">
    <property type="entry name" value="DESMOGLEIN FAMILY MEMBER"/>
    <property type="match status" value="1"/>
</dbReference>
<evidence type="ECO:0000313" key="12">
    <source>
        <dbReference type="Proteomes" id="UP000075901"/>
    </source>
</evidence>
<keyword evidence="6" id="KW-1133">Transmembrane helix</keyword>
<keyword evidence="4 8" id="KW-0106">Calcium</keyword>
<keyword evidence="9" id="KW-0732">Signal</keyword>
<reference evidence="12" key="1">
    <citation type="submission" date="2013-09" db="EMBL/GenBank/DDBJ databases">
        <title>The Genome Sequence of Anopheles maculatus species B.</title>
        <authorList>
            <consortium name="The Broad Institute Genomics Platform"/>
            <person name="Neafsey D.E."/>
            <person name="Besansky N."/>
            <person name="Howell P."/>
            <person name="Walton C."/>
            <person name="Young S.K."/>
            <person name="Zeng Q."/>
            <person name="Gargeya S."/>
            <person name="Fitzgerald M."/>
            <person name="Haas B."/>
            <person name="Abouelleil A."/>
            <person name="Allen A.W."/>
            <person name="Alvarado L."/>
            <person name="Arachchi H.M."/>
            <person name="Berlin A.M."/>
            <person name="Chapman S.B."/>
            <person name="Gainer-Dewar J."/>
            <person name="Goldberg J."/>
            <person name="Griggs A."/>
            <person name="Gujja S."/>
            <person name="Hansen M."/>
            <person name="Howarth C."/>
            <person name="Imamovic A."/>
            <person name="Ireland A."/>
            <person name="Larimer J."/>
            <person name="McCowan C."/>
            <person name="Murphy C."/>
            <person name="Pearson M."/>
            <person name="Poon T.W."/>
            <person name="Priest M."/>
            <person name="Roberts A."/>
            <person name="Saif S."/>
            <person name="Shea T."/>
            <person name="Sisk P."/>
            <person name="Sykes S."/>
            <person name="Wortman J."/>
            <person name="Nusbaum C."/>
            <person name="Birren B."/>
        </authorList>
    </citation>
    <scope>NUCLEOTIDE SEQUENCE [LARGE SCALE GENOMIC DNA]</scope>
    <source>
        <strain evidence="12">maculatus3</strain>
    </source>
</reference>
<protein>
    <recommendedName>
        <fullName evidence="10">Cadherin domain-containing protein</fullName>
    </recommendedName>
</protein>
<keyword evidence="5" id="KW-0130">Cell adhesion</keyword>
<dbReference type="PRINTS" id="PR00205">
    <property type="entry name" value="CADHERIN"/>
</dbReference>
<evidence type="ECO:0000313" key="11">
    <source>
        <dbReference type="EnsemblMetazoa" id="AMAM009360-PA"/>
    </source>
</evidence>
<dbReference type="InterPro" id="IPR002126">
    <property type="entry name" value="Cadherin-like_dom"/>
</dbReference>
<dbReference type="Gene3D" id="2.60.40.60">
    <property type="entry name" value="Cadherins"/>
    <property type="match status" value="2"/>
</dbReference>
<sequence>MMVTMVMMMVMMMMMMTMVSFLAGTTNQHSPGCNKIVPPNHTRPNIAQHPPGAIYVVDELDYERRQSYELLIRATDSVSGVSAEVPVSVLVQDVNDCPPEIEQDSYNITVSERAPFGTAILKVQAKDNDTGKLNHARCPR</sequence>
<dbReference type="InterPro" id="IPR015919">
    <property type="entry name" value="Cadherin-like_sf"/>
</dbReference>
<dbReference type="GO" id="GO:0016020">
    <property type="term" value="C:membrane"/>
    <property type="evidence" value="ECO:0007669"/>
    <property type="project" value="UniProtKB-SubCell"/>
</dbReference>
<comment type="subcellular location">
    <subcellularLocation>
        <location evidence="1">Membrane</location>
    </subcellularLocation>
</comment>
<keyword evidence="12" id="KW-1185">Reference proteome</keyword>
<evidence type="ECO:0000256" key="8">
    <source>
        <dbReference type="PROSITE-ProRule" id="PRU00043"/>
    </source>
</evidence>
<feature type="chain" id="PRO_5008135939" description="Cadherin domain-containing protein" evidence="9">
    <location>
        <begin position="25"/>
        <end position="140"/>
    </location>
</feature>
<dbReference type="CDD" id="cd11304">
    <property type="entry name" value="Cadherin_repeat"/>
    <property type="match status" value="2"/>
</dbReference>
<proteinExistence type="predicted"/>